<dbReference type="EMBL" id="FNAH01000001">
    <property type="protein sequence ID" value="SDD21321.1"/>
    <property type="molecule type" value="Genomic_DNA"/>
</dbReference>
<dbReference type="GO" id="GO:0016740">
    <property type="term" value="F:transferase activity"/>
    <property type="evidence" value="ECO:0007669"/>
    <property type="project" value="UniProtKB-KW"/>
</dbReference>
<evidence type="ECO:0000313" key="2">
    <source>
        <dbReference type="Proteomes" id="UP000199344"/>
    </source>
</evidence>
<dbReference type="SUPFAM" id="SSF52540">
    <property type="entry name" value="P-loop containing nucleoside triphosphate hydrolases"/>
    <property type="match status" value="1"/>
</dbReference>
<keyword evidence="2" id="KW-1185">Reference proteome</keyword>
<reference evidence="1 2" key="1">
    <citation type="submission" date="2016-10" db="EMBL/GenBank/DDBJ databases">
        <authorList>
            <person name="de Groot N.N."/>
        </authorList>
    </citation>
    <scope>NUCLEOTIDE SEQUENCE [LARGE SCALE GENOMIC DNA]</scope>
    <source>
        <strain evidence="1 2">DSM 22220</strain>
    </source>
</reference>
<dbReference type="OrthoDB" id="4523062at2"/>
<proteinExistence type="predicted"/>
<sequence>MDIAIFAVTQRTGSTLVQRLFNANKSTLVWGENGQSLVRFMGVHSQAARFSRAARNYRDDYLQTRDESIDISCMAPAENVVRRAVIASLREYLDTLYAPQPGMKIGFKEVTHPPMVVDYFKEAFPEAKTVFVSRHPVSTWRSVPDSWGQSIDNFANAWARNTRGYAERGKVYWMEDVLRDRQTQDEICDLAEITREDFDRVMKVNVNSTKRKDRKPQSDIDLIMDLCGDLIPAHIAEAVKL</sequence>
<dbReference type="InterPro" id="IPR027417">
    <property type="entry name" value="P-loop_NTPase"/>
</dbReference>
<dbReference type="AlphaFoldDB" id="A0A1G6SX55"/>
<organism evidence="1 2">
    <name type="scientific">Paracoccus isoporae</name>
    <dbReference type="NCBI Taxonomy" id="591205"/>
    <lineage>
        <taxon>Bacteria</taxon>
        <taxon>Pseudomonadati</taxon>
        <taxon>Pseudomonadota</taxon>
        <taxon>Alphaproteobacteria</taxon>
        <taxon>Rhodobacterales</taxon>
        <taxon>Paracoccaceae</taxon>
        <taxon>Paracoccus</taxon>
    </lineage>
</organism>
<keyword evidence="1" id="KW-0808">Transferase</keyword>
<dbReference type="STRING" id="591205.SAMN05421538_101118"/>
<name>A0A1G6SX55_9RHOB</name>
<dbReference type="Gene3D" id="3.40.50.300">
    <property type="entry name" value="P-loop containing nucleotide triphosphate hydrolases"/>
    <property type="match status" value="1"/>
</dbReference>
<gene>
    <name evidence="1" type="ORF">SAMN05421538_101118</name>
</gene>
<dbReference type="RefSeq" id="WP_090519947.1">
    <property type="nucleotide sequence ID" value="NZ_FNAH01000001.1"/>
</dbReference>
<dbReference type="Pfam" id="PF13469">
    <property type="entry name" value="Sulfotransfer_3"/>
    <property type="match status" value="1"/>
</dbReference>
<protein>
    <submittedName>
        <fullName evidence="1">Sulfotransferase family protein</fullName>
    </submittedName>
</protein>
<accession>A0A1G6SX55</accession>
<evidence type="ECO:0000313" key="1">
    <source>
        <dbReference type="EMBL" id="SDD21321.1"/>
    </source>
</evidence>
<dbReference type="Proteomes" id="UP000199344">
    <property type="component" value="Unassembled WGS sequence"/>
</dbReference>